<evidence type="ECO:0000256" key="3">
    <source>
        <dbReference type="SAM" id="Coils"/>
    </source>
</evidence>
<keyword evidence="1" id="KW-0677">Repeat</keyword>
<dbReference type="PANTHER" id="PTHR10039:SF16">
    <property type="entry name" value="GPI INOSITOL-DEACYLASE"/>
    <property type="match status" value="1"/>
</dbReference>
<evidence type="ECO:0000256" key="2">
    <source>
        <dbReference type="PROSITE-ProRule" id="PRU00221"/>
    </source>
</evidence>
<dbReference type="EMBL" id="JAGHQL010000160">
    <property type="protein sequence ID" value="KAH0537131.1"/>
    <property type="molecule type" value="Genomic_DNA"/>
</dbReference>
<keyword evidence="3" id="KW-0175">Coiled coil</keyword>
<reference evidence="5" key="1">
    <citation type="submission" date="2021-03" db="EMBL/GenBank/DDBJ databases">
        <title>Comparative genomics and phylogenomic investigation of the class Geoglossomycetes provide insights into ecological specialization and systematics.</title>
        <authorList>
            <person name="Melie T."/>
            <person name="Pirro S."/>
            <person name="Miller A.N."/>
            <person name="Quandt A."/>
        </authorList>
    </citation>
    <scope>NUCLEOTIDE SEQUENCE</scope>
    <source>
        <strain evidence="5">GBOQ0MN5Z8</strain>
    </source>
</reference>
<dbReference type="Gene3D" id="3.40.50.300">
    <property type="entry name" value="P-loop containing nucleotide triphosphate hydrolases"/>
    <property type="match status" value="1"/>
</dbReference>
<organism evidence="5 6">
    <name type="scientific">Glutinoglossum americanum</name>
    <dbReference type="NCBI Taxonomy" id="1670608"/>
    <lineage>
        <taxon>Eukaryota</taxon>
        <taxon>Fungi</taxon>
        <taxon>Dikarya</taxon>
        <taxon>Ascomycota</taxon>
        <taxon>Pezizomycotina</taxon>
        <taxon>Geoglossomycetes</taxon>
        <taxon>Geoglossales</taxon>
        <taxon>Geoglossaceae</taxon>
        <taxon>Glutinoglossum</taxon>
    </lineage>
</organism>
<evidence type="ECO:0000256" key="1">
    <source>
        <dbReference type="ARBA" id="ARBA00022737"/>
    </source>
</evidence>
<dbReference type="Pfam" id="PF00400">
    <property type="entry name" value="WD40"/>
    <property type="match status" value="1"/>
</dbReference>
<dbReference type="InterPro" id="IPR015943">
    <property type="entry name" value="WD40/YVTN_repeat-like_dom_sf"/>
</dbReference>
<dbReference type="Proteomes" id="UP000698800">
    <property type="component" value="Unassembled WGS sequence"/>
</dbReference>
<dbReference type="SUPFAM" id="SSF52540">
    <property type="entry name" value="P-loop containing nucleoside triphosphate hydrolases"/>
    <property type="match status" value="1"/>
</dbReference>
<dbReference type="InterPro" id="IPR001680">
    <property type="entry name" value="WD40_rpt"/>
</dbReference>
<sequence>MDGLSAAASVIAVVDISAKITSLCFQYLIAVKGAKHDIERLQEKVAEIRGILEKIKQLLDGRDKARLSTTSGLSDSLKECFRELEELKAELEPGKARKTMSRFGVRALKWPFTSKRVEKIVSSLERYEQAFARALQVDQMHLMFDLDHKIDLAKLPIAKGASFDSHAEEHNPKCLLDTRTELLFHIREWAKDKNGKPIFWLNGMAGTGKSTIARTIAQSFANNAQLGASFFFKKGEGDRSNASRFFTTVARDLGAHVPELISGITKAIDANPAISEKALKDQFEKLILQPLSRTIYSKVLELVIVIDVLDECERDEDIRAIIQLLSQVKDLKLVSLRVFVTSRPELPLRLGFEQLSDGTYQDLILHEVPKEAIEHDIALFFEHELAKIRKERFLPLEWPGERSIQTLVGMAIPLFIFAATVCRFIGETIGNPRKRLDDILKYEREDVSKLDITYLPILDPLFAIQDRKEKERLSKEFQEIVGSIVLLGSPLSITSLARLLKIPKEDIRCRLDSLHSVLSIHVDESIPVRLFHLSFRDFLVDPKKKEKSPFWVDERKTHERLARKCLELLSSPEGLRKNICKLPNPGTLRKEIDEQTIAIYLSPGLQYACRYWVHHLEHSNCYIHDGDTIYLFLHKYLLYWLEAMSLIGEAYKCIYMINRLQALAKSDTVSKFLHDVERFILRFRSILEDAPLQIYSSALIFAPKRTTIRKTFADLIPEWVNMISEVGDDWDACRSTLEGHSHQVSAVTFSPDGQLLASASNDST</sequence>
<evidence type="ECO:0000313" key="5">
    <source>
        <dbReference type="EMBL" id="KAH0537131.1"/>
    </source>
</evidence>
<dbReference type="InterPro" id="IPR007111">
    <property type="entry name" value="NACHT_NTPase"/>
</dbReference>
<dbReference type="PROSITE" id="PS50082">
    <property type="entry name" value="WD_REPEATS_2"/>
    <property type="match status" value="1"/>
</dbReference>
<name>A0A9P8L0T6_9PEZI</name>
<accession>A0A9P8L0T6</accession>
<dbReference type="PANTHER" id="PTHR10039">
    <property type="entry name" value="AMELOGENIN"/>
    <property type="match status" value="1"/>
</dbReference>
<protein>
    <recommendedName>
        <fullName evidence="4">NACHT domain-containing protein</fullName>
    </recommendedName>
</protein>
<feature type="coiled-coil region" evidence="3">
    <location>
        <begin position="31"/>
        <end position="58"/>
    </location>
</feature>
<evidence type="ECO:0000313" key="6">
    <source>
        <dbReference type="Proteomes" id="UP000698800"/>
    </source>
</evidence>
<dbReference type="Pfam" id="PF24883">
    <property type="entry name" value="NPHP3_N"/>
    <property type="match status" value="1"/>
</dbReference>
<dbReference type="SUPFAM" id="SSF50978">
    <property type="entry name" value="WD40 repeat-like"/>
    <property type="match status" value="1"/>
</dbReference>
<dbReference type="InterPro" id="IPR036322">
    <property type="entry name" value="WD40_repeat_dom_sf"/>
</dbReference>
<feature type="non-terminal residue" evidence="5">
    <location>
        <position position="1"/>
    </location>
</feature>
<evidence type="ECO:0000259" key="4">
    <source>
        <dbReference type="PROSITE" id="PS50837"/>
    </source>
</evidence>
<dbReference type="OrthoDB" id="674604at2759"/>
<comment type="caution">
    <text evidence="5">The sequence shown here is derived from an EMBL/GenBank/DDBJ whole genome shotgun (WGS) entry which is preliminary data.</text>
</comment>
<dbReference type="PROSITE" id="PS50837">
    <property type="entry name" value="NACHT"/>
    <property type="match status" value="1"/>
</dbReference>
<dbReference type="PROSITE" id="PS50294">
    <property type="entry name" value="WD_REPEATS_REGION"/>
    <property type="match status" value="1"/>
</dbReference>
<keyword evidence="6" id="KW-1185">Reference proteome</keyword>
<feature type="repeat" description="WD" evidence="2">
    <location>
        <begin position="737"/>
        <end position="764"/>
    </location>
</feature>
<keyword evidence="2" id="KW-0853">WD repeat</keyword>
<dbReference type="Gene3D" id="2.130.10.10">
    <property type="entry name" value="YVTN repeat-like/Quinoprotein amine dehydrogenase"/>
    <property type="match status" value="1"/>
</dbReference>
<proteinExistence type="predicted"/>
<feature type="domain" description="NACHT" evidence="4">
    <location>
        <begin position="197"/>
        <end position="344"/>
    </location>
</feature>
<dbReference type="AlphaFoldDB" id="A0A9P8L0T6"/>
<dbReference type="InterPro" id="IPR027417">
    <property type="entry name" value="P-loop_NTPase"/>
</dbReference>
<dbReference type="InterPro" id="IPR056884">
    <property type="entry name" value="NPHP3-like_N"/>
</dbReference>
<gene>
    <name evidence="5" type="ORF">FGG08_006035</name>
</gene>